<comment type="function">
    <text evidence="5">Catalyzes the reductive methylation of 2'-deoxyuridine-5'-monophosphate (dUMP) to 2'-deoxythymidine-5'-monophosphate (dTMP) while utilizing 5,10-methylenetetrahydrofolate (mTHF) as the methyl donor and reductant in the reaction, yielding dihydrofolate (DHF) as a by-product. This enzymatic reaction provides an intracellular de novo source of dTMP, an essential precursor for DNA biosynthesis.</text>
</comment>
<feature type="domain" description="Thymidylate synthase/dCMP hydroxymethylase" evidence="7">
    <location>
        <begin position="8"/>
        <end position="277"/>
    </location>
</feature>
<evidence type="ECO:0000256" key="4">
    <source>
        <dbReference type="ARBA" id="ARBA00022727"/>
    </source>
</evidence>
<dbReference type="GO" id="GO:0006235">
    <property type="term" value="P:dTTP biosynthetic process"/>
    <property type="evidence" value="ECO:0007669"/>
    <property type="project" value="UniProtKB-UniRule"/>
</dbReference>
<gene>
    <name evidence="5 8" type="primary">thyA</name>
    <name evidence="8" type="ORF">IDH41_03500</name>
</gene>
<evidence type="ECO:0000256" key="2">
    <source>
        <dbReference type="ARBA" id="ARBA00022603"/>
    </source>
</evidence>
<feature type="binding site" description="in other chain" evidence="5">
    <location>
        <position position="190"/>
    </location>
    <ligand>
        <name>dUMP</name>
        <dbReference type="ChEBI" id="CHEBI:246422"/>
        <note>ligand shared between dimeric partners</note>
    </ligand>
</feature>
<feature type="active site" evidence="6">
    <location>
        <position position="159"/>
    </location>
</feature>
<reference evidence="8" key="1">
    <citation type="submission" date="2020-09" db="EMBL/GenBank/DDBJ databases">
        <title>A novel bacterium of genus Paenibacillus, isolated from South China Sea.</title>
        <authorList>
            <person name="Huang H."/>
            <person name="Mo K."/>
            <person name="Hu Y."/>
        </authorList>
    </citation>
    <scope>NUCLEOTIDE SEQUENCE</scope>
    <source>
        <strain evidence="8">IB182493</strain>
    </source>
</reference>
<dbReference type="PRINTS" id="PR00108">
    <property type="entry name" value="THYMDSNTHASE"/>
</dbReference>
<protein>
    <recommendedName>
        <fullName evidence="1 5">Thymidylate synthase</fullName>
        <shortName evidence="5">TS</shortName>
        <shortName evidence="5">TSase</shortName>
        <ecNumber evidence="1 5">2.1.1.45</ecNumber>
    </recommendedName>
</protein>
<feature type="binding site" evidence="5">
    <location>
        <position position="276"/>
    </location>
    <ligand>
        <name>(6R)-5,10-methylene-5,6,7,8-tetrahydrofolate</name>
        <dbReference type="ChEBI" id="CHEBI:15636"/>
    </ligand>
</feature>
<dbReference type="GO" id="GO:0006231">
    <property type="term" value="P:dTMP biosynthetic process"/>
    <property type="evidence" value="ECO:0007669"/>
    <property type="project" value="UniProtKB-UniRule"/>
</dbReference>
<evidence type="ECO:0000259" key="7">
    <source>
        <dbReference type="Pfam" id="PF00303"/>
    </source>
</evidence>
<feature type="binding site" evidence="5">
    <location>
        <position position="182"/>
    </location>
    <ligand>
        <name>(6R)-5,10-methylene-5,6,7,8-tetrahydrofolate</name>
        <dbReference type="ChEBI" id="CHEBI:15636"/>
    </ligand>
</feature>
<dbReference type="Pfam" id="PF00303">
    <property type="entry name" value="Thymidylat_synt"/>
    <property type="match status" value="1"/>
</dbReference>
<dbReference type="GO" id="GO:0005829">
    <property type="term" value="C:cytosol"/>
    <property type="evidence" value="ECO:0007669"/>
    <property type="project" value="TreeGrafter"/>
</dbReference>
<dbReference type="GO" id="GO:0004799">
    <property type="term" value="F:thymidylate synthase activity"/>
    <property type="evidence" value="ECO:0007669"/>
    <property type="project" value="UniProtKB-UniRule"/>
</dbReference>
<dbReference type="PANTHER" id="PTHR11548">
    <property type="entry name" value="THYMIDYLATE SYNTHASE 1"/>
    <property type="match status" value="1"/>
</dbReference>
<dbReference type="EC" id="2.1.1.45" evidence="1 5"/>
<dbReference type="InterPro" id="IPR045097">
    <property type="entry name" value="Thymidate_synth/dCMP_Mease"/>
</dbReference>
<keyword evidence="3 5" id="KW-0808">Transferase</keyword>
<dbReference type="GO" id="GO:0032259">
    <property type="term" value="P:methylation"/>
    <property type="evidence" value="ECO:0007669"/>
    <property type="project" value="UniProtKB-KW"/>
</dbReference>
<keyword evidence="4 5" id="KW-0545">Nucleotide biosynthesis</keyword>
<proteinExistence type="inferred from homology"/>
<evidence type="ECO:0000256" key="6">
    <source>
        <dbReference type="PROSITE-ProRule" id="PRU10016"/>
    </source>
</evidence>
<dbReference type="InterPro" id="IPR020940">
    <property type="entry name" value="Thymidylate_synthase_AS"/>
</dbReference>
<keyword evidence="5" id="KW-0963">Cytoplasm</keyword>
<feature type="active site" description="Nucleophile" evidence="5">
    <location>
        <position position="159"/>
    </location>
</feature>
<dbReference type="PROSITE" id="PS00091">
    <property type="entry name" value="THYMIDYLATE_SYNTHASE"/>
    <property type="match status" value="1"/>
</dbReference>
<dbReference type="Gene3D" id="3.30.572.10">
    <property type="entry name" value="Thymidylate synthase/dCMP hydroxymethylase domain"/>
    <property type="match status" value="1"/>
</dbReference>
<feature type="binding site" evidence="5">
    <location>
        <begin position="139"/>
        <end position="140"/>
    </location>
    <ligand>
        <name>dUMP</name>
        <dbReference type="ChEBI" id="CHEBI:246422"/>
        <note>ligand shared between dimeric partners</note>
    </ligand>
</feature>
<dbReference type="HAMAP" id="MF_00008">
    <property type="entry name" value="Thymidy_synth_bact"/>
    <property type="match status" value="1"/>
</dbReference>
<feature type="binding site" description="in other chain" evidence="5">
    <location>
        <begin position="179"/>
        <end position="182"/>
    </location>
    <ligand>
        <name>dUMP</name>
        <dbReference type="ChEBI" id="CHEBI:246422"/>
        <note>ligand shared between dimeric partners</note>
    </ligand>
</feature>
<comment type="pathway">
    <text evidence="5">Pyrimidine metabolism; dTTP biosynthesis.</text>
</comment>
<comment type="catalytic activity">
    <reaction evidence="5">
        <text>dUMP + (6R)-5,10-methylene-5,6,7,8-tetrahydrofolate = 7,8-dihydrofolate + dTMP</text>
        <dbReference type="Rhea" id="RHEA:12104"/>
        <dbReference type="ChEBI" id="CHEBI:15636"/>
        <dbReference type="ChEBI" id="CHEBI:57451"/>
        <dbReference type="ChEBI" id="CHEBI:63528"/>
        <dbReference type="ChEBI" id="CHEBI:246422"/>
        <dbReference type="EC" id="2.1.1.45"/>
    </reaction>
</comment>
<evidence type="ECO:0000256" key="3">
    <source>
        <dbReference type="ARBA" id="ARBA00022679"/>
    </source>
</evidence>
<dbReference type="CDD" id="cd00351">
    <property type="entry name" value="TS_Pyrimidine_HMase"/>
    <property type="match status" value="1"/>
</dbReference>
<evidence type="ECO:0000313" key="8">
    <source>
        <dbReference type="EMBL" id="MBD2867629.1"/>
    </source>
</evidence>
<comment type="subunit">
    <text evidence="5">Homodimer.</text>
</comment>
<comment type="similarity">
    <text evidence="5">Belongs to the thymidylate synthase family. Bacterial-type ThyA subfamily.</text>
</comment>
<dbReference type="RefSeq" id="WP_190858337.1">
    <property type="nucleotide sequence ID" value="NZ_JACXIY010000003.1"/>
</dbReference>
<dbReference type="PANTHER" id="PTHR11548:SF1">
    <property type="entry name" value="THYMIDYLATE SYNTHASE 1"/>
    <property type="match status" value="1"/>
</dbReference>
<comment type="subcellular location">
    <subcellularLocation>
        <location evidence="5">Cytoplasm</location>
    </subcellularLocation>
</comment>
<dbReference type="AlphaFoldDB" id="A0A927CGF2"/>
<keyword evidence="2 5" id="KW-0489">Methyltransferase</keyword>
<sequence length="277" mass="32059">MSAADIIYKNLVQDILTNGEWDKDQAVRTVWADGTPAYTKSVICKQMTYDNAEVPILTTKRVPWKSAIHELLWFYVQRTSDCAYLDRHNVTIWKEWTSSGNHIGKAYGYQLGKPIMIGGKLTNQVHNLIDQLKNNPASRRHVISLWDVDELDQMALYPCVWNNQWLVKQGKLHLIVSARSNDIGLGNPFNVFQYYVLQRMIAQVTGYGLGTLTFNVNDAHIYERHEEPLREQIAREGFPAPELWINPEIRSIDDFTIDDFKLTDYRYHPSVKMEIAI</sequence>
<evidence type="ECO:0000256" key="5">
    <source>
        <dbReference type="HAMAP-Rule" id="MF_00008"/>
    </source>
</evidence>
<dbReference type="NCBIfam" id="TIGR03284">
    <property type="entry name" value="thym_sym"/>
    <property type="match status" value="1"/>
</dbReference>
<keyword evidence="9" id="KW-1185">Reference proteome</keyword>
<dbReference type="Proteomes" id="UP000632125">
    <property type="component" value="Unassembled WGS sequence"/>
</dbReference>
<accession>A0A927CGF2</accession>
<evidence type="ECO:0000313" key="9">
    <source>
        <dbReference type="Proteomes" id="UP000632125"/>
    </source>
</evidence>
<dbReference type="SUPFAM" id="SSF55831">
    <property type="entry name" value="Thymidylate synthase/dCMP hydroxymethylase"/>
    <property type="match status" value="1"/>
</dbReference>
<feature type="binding site" description="in other chain" evidence="5">
    <location>
        <begin position="220"/>
        <end position="222"/>
    </location>
    <ligand>
        <name>dUMP</name>
        <dbReference type="ChEBI" id="CHEBI:246422"/>
        <note>ligand shared between dimeric partners</note>
    </ligand>
</feature>
<name>A0A927CGF2_9BACL</name>
<comment type="caution">
    <text evidence="5">Lacks conserved residue(s) required for the propagation of feature annotation.</text>
</comment>
<comment type="caution">
    <text evidence="8">The sequence shown here is derived from an EMBL/GenBank/DDBJ whole genome shotgun (WGS) entry which is preliminary data.</text>
</comment>
<dbReference type="InterPro" id="IPR000398">
    <property type="entry name" value="Thymidylate_synthase"/>
</dbReference>
<evidence type="ECO:0000256" key="1">
    <source>
        <dbReference type="ARBA" id="ARBA00011947"/>
    </source>
</evidence>
<dbReference type="EMBL" id="JACXIY010000003">
    <property type="protein sequence ID" value="MBD2867629.1"/>
    <property type="molecule type" value="Genomic_DNA"/>
</dbReference>
<organism evidence="8 9">
    <name type="scientific">Paenibacillus arenilitoris</name>
    <dbReference type="NCBI Taxonomy" id="2772299"/>
    <lineage>
        <taxon>Bacteria</taxon>
        <taxon>Bacillati</taxon>
        <taxon>Bacillota</taxon>
        <taxon>Bacilli</taxon>
        <taxon>Bacillales</taxon>
        <taxon>Paenibacillaceae</taxon>
        <taxon>Paenibacillus</taxon>
    </lineage>
</organism>
<dbReference type="InterPro" id="IPR023451">
    <property type="entry name" value="Thymidate_synth/dCMP_Mease_dom"/>
</dbReference>
<dbReference type="InterPro" id="IPR036926">
    <property type="entry name" value="Thymidate_synth/dCMP_Mease_sf"/>
</dbReference>